<dbReference type="InterPro" id="IPR036138">
    <property type="entry name" value="PBP_dimer_sf"/>
</dbReference>
<dbReference type="InterPro" id="IPR005311">
    <property type="entry name" value="PBP_dimer"/>
</dbReference>
<proteinExistence type="inferred from homology"/>
<dbReference type="PANTHER" id="PTHR30627">
    <property type="entry name" value="PEPTIDOGLYCAN D,D-TRANSPEPTIDASE"/>
    <property type="match status" value="1"/>
</dbReference>
<comment type="similarity">
    <text evidence="2">Belongs to the transpeptidase family.</text>
</comment>
<evidence type="ECO:0000256" key="1">
    <source>
        <dbReference type="ARBA" id="ARBA00004370"/>
    </source>
</evidence>
<dbReference type="GO" id="GO:0008658">
    <property type="term" value="F:penicillin binding"/>
    <property type="evidence" value="ECO:0007669"/>
    <property type="project" value="InterPro"/>
</dbReference>
<evidence type="ECO:0000259" key="5">
    <source>
        <dbReference type="Pfam" id="PF03717"/>
    </source>
</evidence>
<evidence type="ECO:0000256" key="3">
    <source>
        <dbReference type="ARBA" id="ARBA00023136"/>
    </source>
</evidence>
<dbReference type="Gene3D" id="3.40.710.10">
    <property type="entry name" value="DD-peptidase/beta-lactamase superfamily"/>
    <property type="match status" value="1"/>
</dbReference>
<keyword evidence="7" id="KW-1185">Reference proteome</keyword>
<dbReference type="AlphaFoldDB" id="A0A7J9UQY6"/>
<dbReference type="Proteomes" id="UP000429644">
    <property type="component" value="Unassembled WGS sequence"/>
</dbReference>
<dbReference type="GO" id="GO:0005886">
    <property type="term" value="C:plasma membrane"/>
    <property type="evidence" value="ECO:0007669"/>
    <property type="project" value="TreeGrafter"/>
</dbReference>
<evidence type="ECO:0000313" key="7">
    <source>
        <dbReference type="Proteomes" id="UP000429644"/>
    </source>
</evidence>
<evidence type="ECO:0000256" key="2">
    <source>
        <dbReference type="ARBA" id="ARBA00007171"/>
    </source>
</evidence>
<dbReference type="SUPFAM" id="SSF56601">
    <property type="entry name" value="beta-lactamase/transpeptidase-like"/>
    <property type="match status" value="1"/>
</dbReference>
<dbReference type="InterPro" id="IPR001460">
    <property type="entry name" value="PCN-bd_Tpept"/>
</dbReference>
<dbReference type="Gene3D" id="3.90.1310.10">
    <property type="entry name" value="Penicillin-binding protein 2a (Domain 2)"/>
    <property type="match status" value="1"/>
</dbReference>
<dbReference type="Pfam" id="PF03717">
    <property type="entry name" value="PBP_dimer"/>
    <property type="match status" value="1"/>
</dbReference>
<dbReference type="EMBL" id="WHPD01000005">
    <property type="protein sequence ID" value="MPV87036.1"/>
    <property type="molecule type" value="Genomic_DNA"/>
</dbReference>
<dbReference type="InterPro" id="IPR012338">
    <property type="entry name" value="Beta-lactam/transpept-like"/>
</dbReference>
<dbReference type="Pfam" id="PF00905">
    <property type="entry name" value="Transpeptidase"/>
    <property type="match status" value="1"/>
</dbReference>
<name>A0A7J9UQY6_9MICO</name>
<comment type="subcellular location">
    <subcellularLocation>
        <location evidence="1">Membrane</location>
    </subcellularLocation>
</comment>
<keyword evidence="3" id="KW-0472">Membrane</keyword>
<gene>
    <name evidence="6" type="ORF">GB882_00025</name>
</gene>
<evidence type="ECO:0000259" key="4">
    <source>
        <dbReference type="Pfam" id="PF00905"/>
    </source>
</evidence>
<dbReference type="SUPFAM" id="SSF56519">
    <property type="entry name" value="Penicillin binding protein dimerisation domain"/>
    <property type="match status" value="1"/>
</dbReference>
<comment type="caution">
    <text evidence="6">The sequence shown here is derived from an EMBL/GenBank/DDBJ whole genome shotgun (WGS) entry which is preliminary data.</text>
</comment>
<protein>
    <submittedName>
        <fullName evidence="6">Penicillin-binding protein 2</fullName>
    </submittedName>
</protein>
<evidence type="ECO:0000313" key="6">
    <source>
        <dbReference type="EMBL" id="MPV87036.1"/>
    </source>
</evidence>
<dbReference type="GO" id="GO:0071555">
    <property type="term" value="P:cell wall organization"/>
    <property type="evidence" value="ECO:0007669"/>
    <property type="project" value="TreeGrafter"/>
</dbReference>
<accession>A0A7J9UQY6</accession>
<feature type="domain" description="Penicillin-binding protein dimerisation" evidence="5">
    <location>
        <begin position="46"/>
        <end position="207"/>
    </location>
</feature>
<dbReference type="InterPro" id="IPR050515">
    <property type="entry name" value="Beta-lactam/transpept"/>
</dbReference>
<dbReference type="PANTHER" id="PTHR30627:SF1">
    <property type="entry name" value="PEPTIDOGLYCAN D,D-TRANSPEPTIDASE FTSI"/>
    <property type="match status" value="1"/>
</dbReference>
<organism evidence="6 7">
    <name type="scientific">Georgenia ruanii</name>
    <dbReference type="NCBI Taxonomy" id="348442"/>
    <lineage>
        <taxon>Bacteria</taxon>
        <taxon>Bacillati</taxon>
        <taxon>Actinomycetota</taxon>
        <taxon>Actinomycetes</taxon>
        <taxon>Micrococcales</taxon>
        <taxon>Bogoriellaceae</taxon>
        <taxon>Georgenia</taxon>
    </lineage>
</organism>
<feature type="domain" description="Penicillin-binding protein transpeptidase" evidence="4">
    <location>
        <begin position="249"/>
        <end position="555"/>
    </location>
</feature>
<sequence>MRRQAALTLLLTVMMVFGGRLVYVQAVQGPDLAEQAKADRTRTSLIRAPRGDILDSDGEVLASSVERFNVGVNQRLVRNYERKDPDTGEVLGAGAAAAAEVLAPLLGRDKAELGAQLVGDSTFVYLAKGLTPEQWRAIDALRVPGIEPEETTARIYPNGATAGNLIGYVGREGHGLAGLEQSFNEALTGTDGKLTVEIGATGQVIPTGQREEVPAVAGHTVRTSIDRDLQFLAQQKIDEAVAKWGAQWGAVVVEEVGTGRVLAIADSGTVDPNNYQKWDAADRGSRAVSAPYEPGSTGKLPTFAAALEEGVVDTGTPFTVPDRLTMPNGQTFTDNDNHATARLTTTGVLAASSNTGTVQIGDKIADEVRYGYLRGFGFGQRTGIELPGETPGQLRPPDSWDSRTRYTTMFGQGMSVSLLQNTSMVATLGNGGVRMDPHIVDGLADGDGVFAPTKVGEGTRVVSEATADKVIAMMESVTADGGTGVLGRVEGYRVAAKTGTAQIADGKGGLSSRLGSYVGLAPAEDPKLAVGVVIYKPPGMSYGGVTAAPVFRDVMGFGLRQMGVPPSTTPAPDLPREAG</sequence>
<reference evidence="6 7" key="1">
    <citation type="submission" date="2019-10" db="EMBL/GenBank/DDBJ databases">
        <title>Georgenia wutianyii sp. nov. and Georgenia yuyongxinii sp. nov. isolated from plateau pika (Ochotona curzoniae) in the Qinghai-Tibet plateau of China.</title>
        <authorList>
            <person name="Tian Z."/>
        </authorList>
    </citation>
    <scope>NUCLEOTIDE SEQUENCE [LARGE SCALE GENOMIC DNA]</scope>
    <source>
        <strain evidence="6 7">JCM 15130</strain>
    </source>
</reference>
<dbReference type="Gene3D" id="3.30.450.330">
    <property type="match status" value="1"/>
</dbReference>